<evidence type="ECO:0000313" key="3">
    <source>
        <dbReference type="EMBL" id="CAB4645045.1"/>
    </source>
</evidence>
<organism evidence="3">
    <name type="scientific">freshwater metagenome</name>
    <dbReference type="NCBI Taxonomy" id="449393"/>
    <lineage>
        <taxon>unclassified sequences</taxon>
        <taxon>metagenomes</taxon>
        <taxon>ecological metagenomes</taxon>
    </lineage>
</organism>
<dbReference type="CDD" id="cd11614">
    <property type="entry name" value="SAF_CpaB_FlgA_like"/>
    <property type="match status" value="1"/>
</dbReference>
<dbReference type="Pfam" id="PF08666">
    <property type="entry name" value="SAF"/>
    <property type="match status" value="1"/>
</dbReference>
<sequence length="218" mass="22430">MRYGSNGVVAPDDLDQGNTRKRRIPEMAIGLVLIIGGAVGSLLLYQSASNTVTVVALSRDVSRGHVVTANDLVAVQVPGDAAEMFISGSDAQQIVGKTLTIDGQKDSPIVAAMLSSRSPLTSGEALVAASIEIGNYPPRLSEGDSVQLVFTPDITTGNITPPTMYSSVVTVWSVSSPDDSLGKAVVTFRGPRDLALAVAGAGSVHIALIQGTDTTTAP</sequence>
<keyword evidence="1" id="KW-0812">Transmembrane</keyword>
<dbReference type="AlphaFoldDB" id="A0A6J6K9I3"/>
<feature type="domain" description="SAF" evidence="2">
    <location>
        <begin position="52"/>
        <end position="115"/>
    </location>
</feature>
<keyword evidence="1" id="KW-1133">Transmembrane helix</keyword>
<keyword evidence="1" id="KW-0472">Membrane</keyword>
<protein>
    <submittedName>
        <fullName evidence="3">Unannotated protein</fullName>
    </submittedName>
</protein>
<proteinExistence type="predicted"/>
<gene>
    <name evidence="3" type="ORF">UFOPK2166_00484</name>
</gene>
<dbReference type="SMART" id="SM00858">
    <property type="entry name" value="SAF"/>
    <property type="match status" value="1"/>
</dbReference>
<dbReference type="EMBL" id="CAEZWB010000044">
    <property type="protein sequence ID" value="CAB4645045.1"/>
    <property type="molecule type" value="Genomic_DNA"/>
</dbReference>
<dbReference type="InterPro" id="IPR013974">
    <property type="entry name" value="SAF"/>
</dbReference>
<feature type="transmembrane region" description="Helical" evidence="1">
    <location>
        <begin position="27"/>
        <end position="45"/>
    </location>
</feature>
<evidence type="ECO:0000256" key="1">
    <source>
        <dbReference type="SAM" id="Phobius"/>
    </source>
</evidence>
<accession>A0A6J6K9I3</accession>
<name>A0A6J6K9I3_9ZZZZ</name>
<reference evidence="3" key="1">
    <citation type="submission" date="2020-05" db="EMBL/GenBank/DDBJ databases">
        <authorList>
            <person name="Chiriac C."/>
            <person name="Salcher M."/>
            <person name="Ghai R."/>
            <person name="Kavagutti S V."/>
        </authorList>
    </citation>
    <scope>NUCLEOTIDE SEQUENCE</scope>
</reference>
<evidence type="ECO:0000259" key="2">
    <source>
        <dbReference type="SMART" id="SM00858"/>
    </source>
</evidence>